<organism evidence="1">
    <name type="scientific">marine sediment metagenome</name>
    <dbReference type="NCBI Taxonomy" id="412755"/>
    <lineage>
        <taxon>unclassified sequences</taxon>
        <taxon>metagenomes</taxon>
        <taxon>ecological metagenomes</taxon>
    </lineage>
</organism>
<name>A0A0F9H3B3_9ZZZZ</name>
<reference evidence="1" key="1">
    <citation type="journal article" date="2015" name="Nature">
        <title>Complex archaea that bridge the gap between prokaryotes and eukaryotes.</title>
        <authorList>
            <person name="Spang A."/>
            <person name="Saw J.H."/>
            <person name="Jorgensen S.L."/>
            <person name="Zaremba-Niedzwiedzka K."/>
            <person name="Martijn J."/>
            <person name="Lind A.E."/>
            <person name="van Eijk R."/>
            <person name="Schleper C."/>
            <person name="Guy L."/>
            <person name="Ettema T.J."/>
        </authorList>
    </citation>
    <scope>NUCLEOTIDE SEQUENCE</scope>
</reference>
<dbReference type="EMBL" id="LAZR01016203">
    <property type="protein sequence ID" value="KKM05515.1"/>
    <property type="molecule type" value="Genomic_DNA"/>
</dbReference>
<sequence length="37" mass="4347">TNCKKGSLLGYYTHKIRKAFKEMEPVLKQIQTKDVSY</sequence>
<evidence type="ECO:0000313" key="1">
    <source>
        <dbReference type="EMBL" id="KKM05515.1"/>
    </source>
</evidence>
<accession>A0A0F9H3B3</accession>
<feature type="non-terminal residue" evidence="1">
    <location>
        <position position="1"/>
    </location>
</feature>
<proteinExistence type="predicted"/>
<gene>
    <name evidence="1" type="ORF">LCGC14_1753310</name>
</gene>
<comment type="caution">
    <text evidence="1">The sequence shown here is derived from an EMBL/GenBank/DDBJ whole genome shotgun (WGS) entry which is preliminary data.</text>
</comment>
<dbReference type="AlphaFoldDB" id="A0A0F9H3B3"/>
<protein>
    <submittedName>
        <fullName evidence="1">Uncharacterized protein</fullName>
    </submittedName>
</protein>